<reference evidence="2" key="1">
    <citation type="submission" date="2021-01" db="EMBL/GenBank/DDBJ databases">
        <authorList>
            <consortium name="Genoscope - CEA"/>
            <person name="William W."/>
        </authorList>
    </citation>
    <scope>NUCLEOTIDE SEQUENCE</scope>
</reference>
<feature type="region of interest" description="Disordered" evidence="1">
    <location>
        <begin position="1"/>
        <end position="23"/>
    </location>
</feature>
<gene>
    <name evidence="2" type="ORF">PSON_ATCC_30995.1.T3070010</name>
</gene>
<evidence type="ECO:0000256" key="1">
    <source>
        <dbReference type="SAM" id="MobiDB-lite"/>
    </source>
</evidence>
<organism evidence="2 3">
    <name type="scientific">Paramecium sonneborni</name>
    <dbReference type="NCBI Taxonomy" id="65129"/>
    <lineage>
        <taxon>Eukaryota</taxon>
        <taxon>Sar</taxon>
        <taxon>Alveolata</taxon>
        <taxon>Ciliophora</taxon>
        <taxon>Intramacronucleata</taxon>
        <taxon>Oligohymenophorea</taxon>
        <taxon>Peniculida</taxon>
        <taxon>Parameciidae</taxon>
        <taxon>Paramecium</taxon>
    </lineage>
</organism>
<proteinExistence type="predicted"/>
<keyword evidence="3" id="KW-1185">Reference proteome</keyword>
<name>A0A8S1RUD5_9CILI</name>
<dbReference type="EMBL" id="CAJJDN010000307">
    <property type="protein sequence ID" value="CAD8130615.1"/>
    <property type="molecule type" value="Genomic_DNA"/>
</dbReference>
<sequence>MSKKNTKRKQNNKTEKDDDYSDIFEEQLPITKKKSKEEQQTNQILFESIRNPEQANLIRCPIESINIEQILQDILYESSKESQYSKTLKQILLMGQRELRDKQNITNLNGNHQDTQILIVKNIKDKNKCQKNNNLRTLLKFKIMLLLNQEESEQKDFNKEKTFQMNLELIL</sequence>
<protein>
    <submittedName>
        <fullName evidence="2">Uncharacterized protein</fullName>
    </submittedName>
</protein>
<comment type="caution">
    <text evidence="2">The sequence shown here is derived from an EMBL/GenBank/DDBJ whole genome shotgun (WGS) entry which is preliminary data.</text>
</comment>
<dbReference type="AlphaFoldDB" id="A0A8S1RUD5"/>
<feature type="compositionally biased region" description="Basic residues" evidence="1">
    <location>
        <begin position="1"/>
        <end position="11"/>
    </location>
</feature>
<dbReference type="Proteomes" id="UP000692954">
    <property type="component" value="Unassembled WGS sequence"/>
</dbReference>
<evidence type="ECO:0000313" key="2">
    <source>
        <dbReference type="EMBL" id="CAD8130615.1"/>
    </source>
</evidence>
<evidence type="ECO:0000313" key="3">
    <source>
        <dbReference type="Proteomes" id="UP000692954"/>
    </source>
</evidence>
<accession>A0A8S1RUD5</accession>